<evidence type="ECO:0000313" key="3">
    <source>
        <dbReference type="Proteomes" id="UP000604161"/>
    </source>
</evidence>
<proteinExistence type="predicted"/>
<protein>
    <recommendedName>
        <fullName evidence="4">Phage abortive infection protein</fullName>
    </recommendedName>
</protein>
<dbReference type="RefSeq" id="WP_191592874.1">
    <property type="nucleotide sequence ID" value="NZ_JACYFC010000001.1"/>
</dbReference>
<dbReference type="Proteomes" id="UP000604161">
    <property type="component" value="Unassembled WGS sequence"/>
</dbReference>
<feature type="transmembrane region" description="Helical" evidence="1">
    <location>
        <begin position="12"/>
        <end position="29"/>
    </location>
</feature>
<name>A0ABR8NTU6_9GAMM</name>
<reference evidence="2 3" key="1">
    <citation type="submission" date="2020-09" db="EMBL/GenBank/DDBJ databases">
        <title>Marinomonas sp. nov., isolated from the cysticercosis algae of Qingdao, China.</title>
        <authorList>
            <person name="Sun X."/>
        </authorList>
    </citation>
    <scope>NUCLEOTIDE SEQUENCE [LARGE SCALE GENOMIC DNA]</scope>
    <source>
        <strain evidence="2 3">SM2066</strain>
    </source>
</reference>
<evidence type="ECO:0000256" key="1">
    <source>
        <dbReference type="SAM" id="Phobius"/>
    </source>
</evidence>
<keyword evidence="1" id="KW-0472">Membrane</keyword>
<dbReference type="EMBL" id="JACYFC010000001">
    <property type="protein sequence ID" value="MBD5769471.1"/>
    <property type="molecule type" value="Genomic_DNA"/>
</dbReference>
<organism evidence="2 3">
    <name type="scientific">Marinomonas colpomeniae</name>
    <dbReference type="NCBI Taxonomy" id="2774408"/>
    <lineage>
        <taxon>Bacteria</taxon>
        <taxon>Pseudomonadati</taxon>
        <taxon>Pseudomonadota</taxon>
        <taxon>Gammaproteobacteria</taxon>
        <taxon>Oceanospirillales</taxon>
        <taxon>Oceanospirillaceae</taxon>
        <taxon>Marinomonas</taxon>
    </lineage>
</organism>
<evidence type="ECO:0008006" key="4">
    <source>
        <dbReference type="Google" id="ProtNLM"/>
    </source>
</evidence>
<keyword evidence="1" id="KW-1133">Transmembrane helix</keyword>
<comment type="caution">
    <text evidence="2">The sequence shown here is derived from an EMBL/GenBank/DDBJ whole genome shotgun (WGS) entry which is preliminary data.</text>
</comment>
<keyword evidence="1" id="KW-0812">Transmembrane</keyword>
<accession>A0ABR8NTU6</accession>
<evidence type="ECO:0000313" key="2">
    <source>
        <dbReference type="EMBL" id="MBD5769471.1"/>
    </source>
</evidence>
<sequence>MASFLDSVQIGFDMATSLTIVGAAVTWFIRQKKQAAIDKERGISQQVKSTGLQKVQTVLLETENSFSSLVTNTQKFEKMIDNRFQKHAEKPYRKLNLALTNDEGFFDKSVDLLEGIRKELGGFYEMIQVRRYSLIPLLDSINDGENYVSIFQKNIDDVGEAHNNVGSSNLSLLKELKGLIDMINEKYDFKPDSIDDEQLKSLYSSAIDDSDILDKIKSILFDEDYFEWLSSFVSEGSETAYLEKVIRSNEIEDRELFHNVLTNFIVALFKRNIELISTVLVSASYNVMNARIECKDILISLSAMSHKLVVNNDVEPLIAVIEKYNSNEYFSRDRSIR</sequence>
<keyword evidence="3" id="KW-1185">Reference proteome</keyword>
<gene>
    <name evidence="2" type="ORF">IF202_00265</name>
</gene>